<proteinExistence type="inferred from homology"/>
<keyword evidence="3" id="KW-0285">Flavoprotein</keyword>
<evidence type="ECO:0000256" key="4">
    <source>
        <dbReference type="ARBA" id="ARBA00022827"/>
    </source>
</evidence>
<keyword evidence="4" id="KW-0274">FAD</keyword>
<dbReference type="Gene3D" id="3.30.9.10">
    <property type="entry name" value="D-Amino Acid Oxidase, subunit A, domain 2"/>
    <property type="match status" value="1"/>
</dbReference>
<accession>A0AA35LRG7</accession>
<dbReference type="Gene3D" id="3.50.50.60">
    <property type="entry name" value="FAD/NAD(P)-binding domain"/>
    <property type="match status" value="1"/>
</dbReference>
<dbReference type="Proteomes" id="UP001160390">
    <property type="component" value="Unassembled WGS sequence"/>
</dbReference>
<evidence type="ECO:0000313" key="7">
    <source>
        <dbReference type="EMBL" id="CAI6038082.1"/>
    </source>
</evidence>
<dbReference type="InterPro" id="IPR045170">
    <property type="entry name" value="MTOX"/>
</dbReference>
<dbReference type="InterPro" id="IPR036188">
    <property type="entry name" value="FAD/NAD-bd_sf"/>
</dbReference>
<dbReference type="InterPro" id="IPR006076">
    <property type="entry name" value="FAD-dep_OxRdtase"/>
</dbReference>
<name>A0AA35LRG7_9HYPO</name>
<feature type="domain" description="FAD dependent oxidoreductase" evidence="6">
    <location>
        <begin position="10"/>
        <end position="405"/>
    </location>
</feature>
<dbReference type="GO" id="GO:0050660">
    <property type="term" value="F:flavin adenine dinucleotide binding"/>
    <property type="evidence" value="ECO:0007669"/>
    <property type="project" value="InterPro"/>
</dbReference>
<reference evidence="7" key="1">
    <citation type="submission" date="2023-01" db="EMBL/GenBank/DDBJ databases">
        <authorList>
            <person name="Piombo E."/>
        </authorList>
    </citation>
    <scope>NUCLEOTIDE SEQUENCE</scope>
</reference>
<protein>
    <recommendedName>
        <fullName evidence="6">FAD dependent oxidoreductase domain-containing protein</fullName>
    </recommendedName>
</protein>
<dbReference type="SUPFAM" id="SSF51905">
    <property type="entry name" value="FAD/NAD(P)-binding domain"/>
    <property type="match status" value="1"/>
</dbReference>
<evidence type="ECO:0000256" key="2">
    <source>
        <dbReference type="ARBA" id="ARBA00010989"/>
    </source>
</evidence>
<comment type="cofactor">
    <cofactor evidence="1">
        <name>FAD</name>
        <dbReference type="ChEBI" id="CHEBI:57692"/>
    </cofactor>
</comment>
<evidence type="ECO:0000256" key="3">
    <source>
        <dbReference type="ARBA" id="ARBA00022630"/>
    </source>
</evidence>
<sequence>MVSSTAGKHRVLIVGAGAFGVSTALHLQKYCHQYVDVMLLDSQPFPSVDSASGNDTSRQIRMDYTDPFYAELAIEAIHAWSSDPIFKDHFKQCGRVGAVAPGSPYLQKCRETMKALGVNIVEFPEDNKVEGLKKKFPHLGNAQKLKGWDFYYNPYDGWANPHDAIKSAMKEYQAVGGVFIGSPEKGLVVENVLELEDSTTAIRAAGARIVGVRTADGLVHCADRVIYATGSLATYKTNLIPSLGTQIHPTGFAIAHWKLEDAAEVKSWQNHPVVDAYHHGYFFPPDPNGLMKLGLGIMAFTHDRTSKQGTPDVGIARLNSALVGSPDDGRIPTIAENGIRWVLGQWAPSLAKKKFFSMKICWDAMTPDGGWLIDDHPDIEGLSVAIGGSGHGFKFLPVVGQYICETLDISGAAKESEMPKSSDQRRDAMKEKWKWGRLANLGVKDRRIPVQGRPILDVVRYMPPVDIEGILHSKI</sequence>
<comment type="caution">
    <text evidence="7">The sequence shown here is derived from an EMBL/GenBank/DDBJ whole genome shotgun (WGS) entry which is preliminary data.</text>
</comment>
<evidence type="ECO:0000259" key="6">
    <source>
        <dbReference type="Pfam" id="PF01266"/>
    </source>
</evidence>
<keyword evidence="5" id="KW-0560">Oxidoreductase</keyword>
<dbReference type="GO" id="GO:0008115">
    <property type="term" value="F:sarcosine oxidase activity"/>
    <property type="evidence" value="ECO:0007669"/>
    <property type="project" value="TreeGrafter"/>
</dbReference>
<dbReference type="PANTHER" id="PTHR10961">
    <property type="entry name" value="PEROXISOMAL SARCOSINE OXIDASE"/>
    <property type="match status" value="1"/>
</dbReference>
<evidence type="ECO:0000256" key="1">
    <source>
        <dbReference type="ARBA" id="ARBA00001974"/>
    </source>
</evidence>
<dbReference type="EMBL" id="CABFNP030000521">
    <property type="protein sequence ID" value="CAI6038082.1"/>
    <property type="molecule type" value="Genomic_DNA"/>
</dbReference>
<dbReference type="AlphaFoldDB" id="A0AA35LRG7"/>
<keyword evidence="8" id="KW-1185">Reference proteome</keyword>
<dbReference type="PANTHER" id="PTHR10961:SF46">
    <property type="entry name" value="PEROXISOMAL SARCOSINE OXIDASE"/>
    <property type="match status" value="1"/>
</dbReference>
<evidence type="ECO:0000256" key="5">
    <source>
        <dbReference type="ARBA" id="ARBA00023002"/>
    </source>
</evidence>
<dbReference type="Pfam" id="PF01266">
    <property type="entry name" value="DAO"/>
    <property type="match status" value="1"/>
</dbReference>
<comment type="similarity">
    <text evidence="2">Belongs to the MSOX/MTOX family.</text>
</comment>
<evidence type="ECO:0000313" key="8">
    <source>
        <dbReference type="Proteomes" id="UP001160390"/>
    </source>
</evidence>
<gene>
    <name evidence="7" type="ORF">CCHLO57077_00015984</name>
</gene>
<organism evidence="7 8">
    <name type="scientific">Clonostachys chloroleuca</name>
    <dbReference type="NCBI Taxonomy" id="1926264"/>
    <lineage>
        <taxon>Eukaryota</taxon>
        <taxon>Fungi</taxon>
        <taxon>Dikarya</taxon>
        <taxon>Ascomycota</taxon>
        <taxon>Pezizomycotina</taxon>
        <taxon>Sordariomycetes</taxon>
        <taxon>Hypocreomycetidae</taxon>
        <taxon>Hypocreales</taxon>
        <taxon>Bionectriaceae</taxon>
        <taxon>Clonostachys</taxon>
    </lineage>
</organism>